<dbReference type="InterPro" id="IPR019734">
    <property type="entry name" value="TPR_rpt"/>
</dbReference>
<dbReference type="EMBL" id="JADQDC010000003">
    <property type="protein sequence ID" value="MBF9150711.1"/>
    <property type="molecule type" value="Genomic_DNA"/>
</dbReference>
<dbReference type="Gene3D" id="1.25.40.10">
    <property type="entry name" value="Tetratricopeptide repeat domain"/>
    <property type="match status" value="1"/>
</dbReference>
<feature type="signal peptide" evidence="2">
    <location>
        <begin position="1"/>
        <end position="25"/>
    </location>
</feature>
<organism evidence="3 4">
    <name type="scientific">Novosphingobium jiangmenense</name>
    <dbReference type="NCBI Taxonomy" id="2791981"/>
    <lineage>
        <taxon>Bacteria</taxon>
        <taxon>Pseudomonadati</taxon>
        <taxon>Pseudomonadota</taxon>
        <taxon>Alphaproteobacteria</taxon>
        <taxon>Sphingomonadales</taxon>
        <taxon>Sphingomonadaceae</taxon>
        <taxon>Novosphingobium</taxon>
    </lineage>
</organism>
<dbReference type="SMART" id="SM00028">
    <property type="entry name" value="TPR"/>
    <property type="match status" value="2"/>
</dbReference>
<keyword evidence="1" id="KW-0802">TPR repeat</keyword>
<keyword evidence="2" id="KW-0732">Signal</keyword>
<dbReference type="SUPFAM" id="SSF48452">
    <property type="entry name" value="TPR-like"/>
    <property type="match status" value="1"/>
</dbReference>
<protein>
    <submittedName>
        <fullName evidence="3">Tetratricopeptide repeat protein</fullName>
    </submittedName>
</protein>
<evidence type="ECO:0000256" key="2">
    <source>
        <dbReference type="SAM" id="SignalP"/>
    </source>
</evidence>
<sequence length="235" mass="25983">MPLRRVILAPVLSLSACLVSLPAAAADAEMTDDQAVQLSNAIFADITRGKPAAAIEKADQLIAAFNLRQARRAHVCAESNEQAEALARHNDREVTMELTIVGAAWCDGYFAKGYAMIDLGKGKDALPWLQLAHDRAPLNAHYTNELAEWFKSQRDWTRSYGLFEEALKSAETAPGDRRPFYKARALRGMGFAKIEMGQLDEAEALFNQSLTFEPNSPAAMNELKYIKQIRGKPNT</sequence>
<evidence type="ECO:0000256" key="1">
    <source>
        <dbReference type="PROSITE-ProRule" id="PRU00339"/>
    </source>
</evidence>
<accession>A0ABS0HFG2</accession>
<comment type="caution">
    <text evidence="3">The sequence shown here is derived from an EMBL/GenBank/DDBJ whole genome shotgun (WGS) entry which is preliminary data.</text>
</comment>
<dbReference type="PROSITE" id="PS51257">
    <property type="entry name" value="PROKAR_LIPOPROTEIN"/>
    <property type="match status" value="1"/>
</dbReference>
<dbReference type="Pfam" id="PF13424">
    <property type="entry name" value="TPR_12"/>
    <property type="match status" value="1"/>
</dbReference>
<dbReference type="PROSITE" id="PS50005">
    <property type="entry name" value="TPR"/>
    <property type="match status" value="1"/>
</dbReference>
<evidence type="ECO:0000313" key="3">
    <source>
        <dbReference type="EMBL" id="MBF9150711.1"/>
    </source>
</evidence>
<feature type="repeat" description="TPR" evidence="1">
    <location>
        <begin position="183"/>
        <end position="216"/>
    </location>
</feature>
<proteinExistence type="predicted"/>
<dbReference type="Proteomes" id="UP000600799">
    <property type="component" value="Unassembled WGS sequence"/>
</dbReference>
<feature type="chain" id="PRO_5047485731" evidence="2">
    <location>
        <begin position="26"/>
        <end position="235"/>
    </location>
</feature>
<dbReference type="RefSeq" id="WP_196275036.1">
    <property type="nucleotide sequence ID" value="NZ_JADQDC010000003.1"/>
</dbReference>
<dbReference type="InterPro" id="IPR011990">
    <property type="entry name" value="TPR-like_helical_dom_sf"/>
</dbReference>
<reference evidence="3 4" key="1">
    <citation type="submission" date="2020-11" db="EMBL/GenBank/DDBJ databases">
        <title>The genome sequence of Novosphingobium sp. 1Y9A.</title>
        <authorList>
            <person name="Liu Y."/>
        </authorList>
    </citation>
    <scope>NUCLEOTIDE SEQUENCE [LARGE SCALE GENOMIC DNA]</scope>
    <source>
        <strain evidence="3 4">1Y9A</strain>
    </source>
</reference>
<keyword evidence="4" id="KW-1185">Reference proteome</keyword>
<name>A0ABS0HFG2_9SPHN</name>
<gene>
    <name evidence="3" type="ORF">I2488_06825</name>
</gene>
<evidence type="ECO:0000313" key="4">
    <source>
        <dbReference type="Proteomes" id="UP000600799"/>
    </source>
</evidence>